<feature type="chain" id="PRO_5019309488" evidence="2">
    <location>
        <begin position="27"/>
        <end position="82"/>
    </location>
</feature>
<gene>
    <name evidence="3" type="ORF">OnM2_080056</name>
</gene>
<keyword evidence="4" id="KW-1185">Reference proteome</keyword>
<comment type="caution">
    <text evidence="3">The sequence shown here is derived from an EMBL/GenBank/DDBJ whole genome shotgun (WGS) entry which is preliminary data.</text>
</comment>
<reference evidence="3 4" key="1">
    <citation type="journal article" date="2018" name="BMC Genomics">
        <title>Comparative genome analyses reveal sequence features reflecting distinct modes of host-adaptation between dicot and monocot powdery mildew.</title>
        <authorList>
            <person name="Wu Y."/>
            <person name="Ma X."/>
            <person name="Pan Z."/>
            <person name="Kale S.D."/>
            <person name="Song Y."/>
            <person name="King H."/>
            <person name="Zhang Q."/>
            <person name="Presley C."/>
            <person name="Deng X."/>
            <person name="Wei C.I."/>
            <person name="Xiao S."/>
        </authorList>
    </citation>
    <scope>NUCLEOTIDE SEQUENCE [LARGE SCALE GENOMIC DNA]</scope>
    <source>
        <strain evidence="3">UMSG2</strain>
    </source>
</reference>
<sequence length="82" mass="9024">MQFPMVSFKLAAISLMGMQLVTQAIAIPIDSQPSSALESRGLFTGAILGGIAAHYYDKHQKEEHEEDDDEVTTKKSKKADKE</sequence>
<dbReference type="EMBL" id="MCFK01008054">
    <property type="protein sequence ID" value="RKF56575.1"/>
    <property type="molecule type" value="Genomic_DNA"/>
</dbReference>
<protein>
    <submittedName>
        <fullName evidence="3">Uncharacterized protein</fullName>
    </submittedName>
</protein>
<feature type="region of interest" description="Disordered" evidence="1">
    <location>
        <begin position="60"/>
        <end position="82"/>
    </location>
</feature>
<evidence type="ECO:0000313" key="3">
    <source>
        <dbReference type="EMBL" id="RKF56575.1"/>
    </source>
</evidence>
<accession>A0A420HGN3</accession>
<keyword evidence="2" id="KW-0732">Signal</keyword>
<dbReference type="Proteomes" id="UP000286134">
    <property type="component" value="Unassembled WGS sequence"/>
</dbReference>
<evidence type="ECO:0000256" key="2">
    <source>
        <dbReference type="SAM" id="SignalP"/>
    </source>
</evidence>
<dbReference type="AlphaFoldDB" id="A0A420HGN3"/>
<name>A0A420HGN3_9PEZI</name>
<evidence type="ECO:0000256" key="1">
    <source>
        <dbReference type="SAM" id="MobiDB-lite"/>
    </source>
</evidence>
<evidence type="ECO:0000313" key="4">
    <source>
        <dbReference type="Proteomes" id="UP000286134"/>
    </source>
</evidence>
<organism evidence="3 4">
    <name type="scientific">Erysiphe neolycopersici</name>
    <dbReference type="NCBI Taxonomy" id="212602"/>
    <lineage>
        <taxon>Eukaryota</taxon>
        <taxon>Fungi</taxon>
        <taxon>Dikarya</taxon>
        <taxon>Ascomycota</taxon>
        <taxon>Pezizomycotina</taxon>
        <taxon>Leotiomycetes</taxon>
        <taxon>Erysiphales</taxon>
        <taxon>Erysiphaceae</taxon>
        <taxon>Erysiphe</taxon>
    </lineage>
</organism>
<feature type="signal peptide" evidence="2">
    <location>
        <begin position="1"/>
        <end position="26"/>
    </location>
</feature>
<proteinExistence type="predicted"/>